<protein>
    <submittedName>
        <fullName evidence="1">Uncharacterized protein</fullName>
    </submittedName>
</protein>
<dbReference type="AlphaFoldDB" id="A0AA35WQ97"/>
<sequence>MIKTRLKRMEPCTWRDLYDALKHPTVDMPSVANKLAVKLPIGTNLPAFFLIKLLHSLCSCGTTSRAKCSRGS</sequence>
<evidence type="ECO:0000313" key="1">
    <source>
        <dbReference type="EMBL" id="CAI8025211.1"/>
    </source>
</evidence>
<dbReference type="EMBL" id="CASHTH010002131">
    <property type="protein sequence ID" value="CAI8025211.1"/>
    <property type="molecule type" value="Genomic_DNA"/>
</dbReference>
<gene>
    <name evidence="1" type="ORF">GBAR_LOCUS14585</name>
</gene>
<dbReference type="Proteomes" id="UP001174909">
    <property type="component" value="Unassembled WGS sequence"/>
</dbReference>
<proteinExistence type="predicted"/>
<organism evidence="1 2">
    <name type="scientific">Geodia barretti</name>
    <name type="common">Barrett's horny sponge</name>
    <dbReference type="NCBI Taxonomy" id="519541"/>
    <lineage>
        <taxon>Eukaryota</taxon>
        <taxon>Metazoa</taxon>
        <taxon>Porifera</taxon>
        <taxon>Demospongiae</taxon>
        <taxon>Heteroscleromorpha</taxon>
        <taxon>Tetractinellida</taxon>
        <taxon>Astrophorina</taxon>
        <taxon>Geodiidae</taxon>
        <taxon>Geodia</taxon>
    </lineage>
</organism>
<evidence type="ECO:0000313" key="2">
    <source>
        <dbReference type="Proteomes" id="UP001174909"/>
    </source>
</evidence>
<keyword evidence="2" id="KW-1185">Reference proteome</keyword>
<accession>A0AA35WQ97</accession>
<name>A0AA35WQ97_GEOBA</name>
<comment type="caution">
    <text evidence="1">The sequence shown here is derived from an EMBL/GenBank/DDBJ whole genome shotgun (WGS) entry which is preliminary data.</text>
</comment>
<reference evidence="1" key="1">
    <citation type="submission" date="2023-03" db="EMBL/GenBank/DDBJ databases">
        <authorList>
            <person name="Steffen K."/>
            <person name="Cardenas P."/>
        </authorList>
    </citation>
    <scope>NUCLEOTIDE SEQUENCE</scope>
</reference>